<feature type="domain" description="Helix-hairpin-helix DNA-binding motif class 1" evidence="1">
    <location>
        <begin position="452"/>
        <end position="471"/>
    </location>
</feature>
<dbReference type="EMBL" id="ABCS01000001">
    <property type="protein sequence ID" value="EDM81852.1"/>
    <property type="molecule type" value="Genomic_DNA"/>
</dbReference>
<proteinExistence type="predicted"/>
<dbReference type="Pfam" id="PF12836">
    <property type="entry name" value="HHH_3"/>
    <property type="match status" value="1"/>
</dbReference>
<dbReference type="InterPro" id="IPR003583">
    <property type="entry name" value="Hlx-hairpin-Hlx_DNA-bd_motif"/>
</dbReference>
<dbReference type="GO" id="GO:0015627">
    <property type="term" value="C:type II protein secretion system complex"/>
    <property type="evidence" value="ECO:0007669"/>
    <property type="project" value="TreeGrafter"/>
</dbReference>
<evidence type="ECO:0000313" key="3">
    <source>
        <dbReference type="Proteomes" id="UP000005801"/>
    </source>
</evidence>
<feature type="domain" description="Helix-hairpin-helix DNA-binding motif class 1" evidence="1">
    <location>
        <begin position="364"/>
        <end position="383"/>
    </location>
</feature>
<organism evidence="2 3">
    <name type="scientific">Plesiocystis pacifica SIR-1</name>
    <dbReference type="NCBI Taxonomy" id="391625"/>
    <lineage>
        <taxon>Bacteria</taxon>
        <taxon>Pseudomonadati</taxon>
        <taxon>Myxococcota</taxon>
        <taxon>Polyangia</taxon>
        <taxon>Nannocystales</taxon>
        <taxon>Nannocystaceae</taxon>
        <taxon>Plesiocystis</taxon>
    </lineage>
</organism>
<dbReference type="Proteomes" id="UP000005801">
    <property type="component" value="Unassembled WGS sequence"/>
</dbReference>
<dbReference type="GO" id="GO:0003677">
    <property type="term" value="F:DNA binding"/>
    <property type="evidence" value="ECO:0007669"/>
    <property type="project" value="InterPro"/>
</dbReference>
<comment type="caution">
    <text evidence="2">The sequence shown here is derived from an EMBL/GenBank/DDBJ whole genome shotgun (WGS) entry which is preliminary data.</text>
</comment>
<dbReference type="PANTHER" id="PTHR21180">
    <property type="entry name" value="ENDONUCLEASE/EXONUCLEASE/PHOSPHATASE FAMILY DOMAIN-CONTAINING PROTEIN 1"/>
    <property type="match status" value="1"/>
</dbReference>
<protein>
    <recommendedName>
        <fullName evidence="1">Helix-hairpin-helix DNA-binding motif class 1 domain-containing protein</fullName>
    </recommendedName>
</protein>
<dbReference type="SUPFAM" id="SSF47781">
    <property type="entry name" value="RuvA domain 2-like"/>
    <property type="match status" value="1"/>
</dbReference>
<name>A6FX28_9BACT</name>
<dbReference type="GO" id="GO:0015628">
    <property type="term" value="P:protein secretion by the type II secretion system"/>
    <property type="evidence" value="ECO:0007669"/>
    <property type="project" value="TreeGrafter"/>
</dbReference>
<dbReference type="SMART" id="SM00278">
    <property type="entry name" value="HhH1"/>
    <property type="match status" value="3"/>
</dbReference>
<dbReference type="AlphaFoldDB" id="A6FX28"/>
<dbReference type="PANTHER" id="PTHR21180:SF32">
    <property type="entry name" value="ENDONUCLEASE_EXONUCLEASE_PHOSPHATASE FAMILY DOMAIN-CONTAINING PROTEIN 1"/>
    <property type="match status" value="1"/>
</dbReference>
<dbReference type="InterPro" id="IPR010994">
    <property type="entry name" value="RuvA_2-like"/>
</dbReference>
<sequence>MWADQLQAQGDGFGEALALGLTALRARLAGDPRAPALTEAEAQARAGTEAGPLAAWIEGAASRRGGRPSLSAVWCGPLLVALRYDAESRYVKIEDLIRRALTSRCAAHMRLLHIQPPLGAGASRLRQIGAALREADVVARPKVLILGPAPCDNAVHHRTAHGVDRCPWPEPEDGLWACFWGHEALALPYHSGTRKERQAFLEQQARAAMLRARSGGQVSPAVLTALARGLFDPSWRIHRRSARLAAQVGPQAAGLLPLVALPRAAALTPGPEARRAAADFLASAVYDGSVPAIAEALRGYVDSSVLVHGVGSYGRPQWLRTSLPLPLALAGRTEWGPVIEVLIEAAQAGGYDQKVLDLNAACHSELSALPGVGWVIANRILSRRQESPFLSVDGLAEVEGISAQTVEALRRHCQVQRPKSLLDPRTVDPRVLPVPRAVAEAVAAAAPFWVPKDLLEVPGVGPVRYGLLAPMFDWELVCGRHE</sequence>
<keyword evidence="3" id="KW-1185">Reference proteome</keyword>
<dbReference type="GO" id="GO:0006281">
    <property type="term" value="P:DNA repair"/>
    <property type="evidence" value="ECO:0007669"/>
    <property type="project" value="InterPro"/>
</dbReference>
<feature type="domain" description="Helix-hairpin-helix DNA-binding motif class 1" evidence="1">
    <location>
        <begin position="393"/>
        <end position="412"/>
    </location>
</feature>
<dbReference type="STRING" id="391625.PPSIR1_05278"/>
<evidence type="ECO:0000259" key="1">
    <source>
        <dbReference type="SMART" id="SM00278"/>
    </source>
</evidence>
<dbReference type="InterPro" id="IPR051675">
    <property type="entry name" value="Endo/Exo/Phosphatase_dom_1"/>
</dbReference>
<accession>A6FX28</accession>
<evidence type="ECO:0000313" key="2">
    <source>
        <dbReference type="EMBL" id="EDM81852.1"/>
    </source>
</evidence>
<gene>
    <name evidence="2" type="ORF">PPSIR1_05278</name>
</gene>
<dbReference type="Gene3D" id="1.10.150.320">
    <property type="entry name" value="Photosystem II 12 kDa extrinsic protein"/>
    <property type="match status" value="1"/>
</dbReference>
<reference evidence="2 3" key="1">
    <citation type="submission" date="2007-06" db="EMBL/GenBank/DDBJ databases">
        <authorList>
            <person name="Shimkets L."/>
            <person name="Ferriera S."/>
            <person name="Johnson J."/>
            <person name="Kravitz S."/>
            <person name="Beeson K."/>
            <person name="Sutton G."/>
            <person name="Rogers Y.-H."/>
            <person name="Friedman R."/>
            <person name="Frazier M."/>
            <person name="Venter J.C."/>
        </authorList>
    </citation>
    <scope>NUCLEOTIDE SEQUENCE [LARGE SCALE GENOMIC DNA]</scope>
    <source>
        <strain evidence="2 3">SIR-1</strain>
    </source>
</reference>